<dbReference type="GO" id="GO:0008270">
    <property type="term" value="F:zinc ion binding"/>
    <property type="evidence" value="ECO:0007669"/>
    <property type="project" value="UniProtKB-KW"/>
</dbReference>
<dbReference type="Proteomes" id="UP000298663">
    <property type="component" value="Unassembled WGS sequence"/>
</dbReference>
<reference evidence="11 12" key="2">
    <citation type="journal article" date="2019" name="G3 (Bethesda)">
        <title>Hybrid Assembly of the Genome of the Entomopathogenic Nematode Steinernema carpocapsae Identifies the X-Chromosome.</title>
        <authorList>
            <person name="Serra L."/>
            <person name="Macchietto M."/>
            <person name="Macias-Munoz A."/>
            <person name="McGill C.J."/>
            <person name="Rodriguez I.M."/>
            <person name="Rodriguez B."/>
            <person name="Murad R."/>
            <person name="Mortazavi A."/>
        </authorList>
    </citation>
    <scope>NUCLEOTIDE SEQUENCE [LARGE SCALE GENOMIC DNA]</scope>
    <source>
        <strain evidence="11 12">ALL</strain>
    </source>
</reference>
<accession>A0A4U5MVR6</accession>
<dbReference type="GO" id="GO:0006417">
    <property type="term" value="P:regulation of translation"/>
    <property type="evidence" value="ECO:0007669"/>
    <property type="project" value="UniProtKB-UniRule"/>
</dbReference>
<dbReference type="Pfam" id="PF05741">
    <property type="entry name" value="zf-nanos"/>
    <property type="match status" value="1"/>
</dbReference>
<evidence type="ECO:0000256" key="1">
    <source>
        <dbReference type="ARBA" id="ARBA00004496"/>
    </source>
</evidence>
<protein>
    <recommendedName>
        <fullName evidence="10">Nanos-type domain-containing protein</fullName>
    </recommendedName>
</protein>
<feature type="compositionally biased region" description="Basic and acidic residues" evidence="9">
    <location>
        <begin position="100"/>
        <end position="116"/>
    </location>
</feature>
<evidence type="ECO:0000313" key="11">
    <source>
        <dbReference type="EMBL" id="TKR73946.1"/>
    </source>
</evidence>
<dbReference type="EMBL" id="AZBU02000006">
    <property type="protein sequence ID" value="TKR73946.1"/>
    <property type="molecule type" value="Genomic_DNA"/>
</dbReference>
<dbReference type="STRING" id="34508.A0A4U5MVR6"/>
<keyword evidence="5" id="KW-0862">Zinc</keyword>
<evidence type="ECO:0000256" key="8">
    <source>
        <dbReference type="PROSITE-ProRule" id="PRU00855"/>
    </source>
</evidence>
<keyword evidence="6 8" id="KW-0810">Translation regulation</keyword>
<name>A0A4U5MVR6_STECR</name>
<evidence type="ECO:0000256" key="4">
    <source>
        <dbReference type="ARBA" id="ARBA00022771"/>
    </source>
</evidence>
<gene>
    <name evidence="11" type="ORF">L596_021186</name>
</gene>
<evidence type="ECO:0000256" key="5">
    <source>
        <dbReference type="ARBA" id="ARBA00022833"/>
    </source>
</evidence>
<dbReference type="GO" id="GO:0005737">
    <property type="term" value="C:cytoplasm"/>
    <property type="evidence" value="ECO:0007669"/>
    <property type="project" value="UniProtKB-SubCell"/>
</dbReference>
<dbReference type="Gene3D" id="4.10.60.30">
    <property type="entry name" value="Nanos, RNA-binding domain"/>
    <property type="match status" value="1"/>
</dbReference>
<feature type="compositionally biased region" description="Basic residues" evidence="9">
    <location>
        <begin position="133"/>
        <end position="143"/>
    </location>
</feature>
<evidence type="ECO:0000259" key="10">
    <source>
        <dbReference type="PROSITE" id="PS51522"/>
    </source>
</evidence>
<dbReference type="InterPro" id="IPR008705">
    <property type="entry name" value="Nanos/Xcar2"/>
</dbReference>
<feature type="region of interest" description="Disordered" evidence="9">
    <location>
        <begin position="94"/>
        <end position="143"/>
    </location>
</feature>
<keyword evidence="7 8" id="KW-0694">RNA-binding</keyword>
<dbReference type="InterPro" id="IPR038129">
    <property type="entry name" value="Nanos_sf"/>
</dbReference>
<keyword evidence="3" id="KW-0479">Metal-binding</keyword>
<evidence type="ECO:0000256" key="7">
    <source>
        <dbReference type="ARBA" id="ARBA00022884"/>
    </source>
</evidence>
<sequence length="143" mass="16085">MASAGPLSATQEGPPPEEFCPLCFRRGATEQVYRSHRLRNADGMANCPLLRNTTCGVCCARGFLAHDQLFCPEVLRDERPEKAFKNAIFKNRGLAESGDDALRTTADRRPPREGIKRTRHPTAKREGSQQKELRRRKPTPRPS</sequence>
<feature type="domain" description="Nanos-type" evidence="10">
    <location>
        <begin position="19"/>
        <end position="73"/>
    </location>
</feature>
<dbReference type="AlphaFoldDB" id="A0A4U5MVR6"/>
<evidence type="ECO:0000256" key="2">
    <source>
        <dbReference type="ARBA" id="ARBA00022490"/>
    </source>
</evidence>
<evidence type="ECO:0000313" key="12">
    <source>
        <dbReference type="Proteomes" id="UP000298663"/>
    </source>
</evidence>
<organism evidence="11 12">
    <name type="scientific">Steinernema carpocapsae</name>
    <name type="common">Entomopathogenic nematode</name>
    <dbReference type="NCBI Taxonomy" id="34508"/>
    <lineage>
        <taxon>Eukaryota</taxon>
        <taxon>Metazoa</taxon>
        <taxon>Ecdysozoa</taxon>
        <taxon>Nematoda</taxon>
        <taxon>Chromadorea</taxon>
        <taxon>Rhabditida</taxon>
        <taxon>Tylenchina</taxon>
        <taxon>Panagrolaimomorpha</taxon>
        <taxon>Strongyloidoidea</taxon>
        <taxon>Steinernematidae</taxon>
        <taxon>Steinernema</taxon>
    </lineage>
</organism>
<evidence type="ECO:0000256" key="3">
    <source>
        <dbReference type="ARBA" id="ARBA00022723"/>
    </source>
</evidence>
<evidence type="ECO:0000256" key="9">
    <source>
        <dbReference type="SAM" id="MobiDB-lite"/>
    </source>
</evidence>
<comment type="similarity">
    <text evidence="8">Belongs to the nanos family.</text>
</comment>
<comment type="caution">
    <text evidence="11">The sequence shown here is derived from an EMBL/GenBank/DDBJ whole genome shotgun (WGS) entry which is preliminary data.</text>
</comment>
<reference evidence="11 12" key="1">
    <citation type="journal article" date="2015" name="Genome Biol.">
        <title>Comparative genomics of Steinernema reveals deeply conserved gene regulatory networks.</title>
        <authorList>
            <person name="Dillman A.R."/>
            <person name="Macchietto M."/>
            <person name="Porter C.F."/>
            <person name="Rogers A."/>
            <person name="Williams B."/>
            <person name="Antoshechkin I."/>
            <person name="Lee M.M."/>
            <person name="Goodwin Z."/>
            <person name="Lu X."/>
            <person name="Lewis E.E."/>
            <person name="Goodrich-Blair H."/>
            <person name="Stock S.P."/>
            <person name="Adams B.J."/>
            <person name="Sternberg P.W."/>
            <person name="Mortazavi A."/>
        </authorList>
    </citation>
    <scope>NUCLEOTIDE SEQUENCE [LARGE SCALE GENOMIC DNA]</scope>
    <source>
        <strain evidence="11 12">ALL</strain>
    </source>
</reference>
<comment type="subcellular location">
    <subcellularLocation>
        <location evidence="1">Cytoplasm</location>
    </subcellularLocation>
</comment>
<feature type="compositionally biased region" description="Basic and acidic residues" evidence="9">
    <location>
        <begin position="123"/>
        <end position="132"/>
    </location>
</feature>
<proteinExistence type="inferred from homology"/>
<keyword evidence="4 8" id="KW-0863">Zinc-finger</keyword>
<dbReference type="OrthoDB" id="5864971at2759"/>
<evidence type="ECO:0000256" key="6">
    <source>
        <dbReference type="ARBA" id="ARBA00022845"/>
    </source>
</evidence>
<keyword evidence="12" id="KW-1185">Reference proteome</keyword>
<keyword evidence="2" id="KW-0963">Cytoplasm</keyword>
<dbReference type="PANTHER" id="PTHR12887">
    <property type="entry name" value="NANOS PROTEIN"/>
    <property type="match status" value="1"/>
</dbReference>
<dbReference type="GO" id="GO:0003723">
    <property type="term" value="F:RNA binding"/>
    <property type="evidence" value="ECO:0007669"/>
    <property type="project" value="UniProtKB-UniRule"/>
</dbReference>
<dbReference type="InterPro" id="IPR024161">
    <property type="entry name" value="Znf_nanos-typ"/>
</dbReference>
<dbReference type="PROSITE" id="PS51522">
    <property type="entry name" value="ZF_NANOS"/>
    <property type="match status" value="1"/>
</dbReference>